<reference evidence="5" key="1">
    <citation type="submission" date="2020-12" db="EMBL/GenBank/DDBJ databases">
        <title>Bacterial taxonomy.</title>
        <authorList>
            <person name="Pan X."/>
        </authorList>
    </citation>
    <scope>NUCLEOTIDE SEQUENCE</scope>
    <source>
        <strain evidence="5">KCTC 52957</strain>
    </source>
</reference>
<protein>
    <submittedName>
        <fullName evidence="5">Glycoside hydrolase family 25 protein</fullName>
    </submittedName>
</protein>
<keyword evidence="2 5" id="KW-0378">Hydrolase</keyword>
<dbReference type="GO" id="GO:0016052">
    <property type="term" value="P:carbohydrate catabolic process"/>
    <property type="evidence" value="ECO:0007669"/>
    <property type="project" value="TreeGrafter"/>
</dbReference>
<dbReference type="SUPFAM" id="SSF51445">
    <property type="entry name" value="(Trans)glycosidases"/>
    <property type="match status" value="1"/>
</dbReference>
<dbReference type="InterPro" id="IPR018077">
    <property type="entry name" value="Glyco_hydro_fam25_subgr"/>
</dbReference>
<dbReference type="EMBL" id="JAEKPD010000001">
    <property type="protein sequence ID" value="MBJ3761375.1"/>
    <property type="molecule type" value="Genomic_DNA"/>
</dbReference>
<dbReference type="GO" id="GO:0009253">
    <property type="term" value="P:peptidoglycan catabolic process"/>
    <property type="evidence" value="ECO:0007669"/>
    <property type="project" value="InterPro"/>
</dbReference>
<dbReference type="PANTHER" id="PTHR34135:SF2">
    <property type="entry name" value="LYSOZYME"/>
    <property type="match status" value="1"/>
</dbReference>
<dbReference type="Pfam" id="PF01183">
    <property type="entry name" value="Glyco_hydro_25"/>
    <property type="match status" value="1"/>
</dbReference>
<dbReference type="AlphaFoldDB" id="A0A934IEZ0"/>
<feature type="signal peptide" evidence="4">
    <location>
        <begin position="1"/>
        <end position="21"/>
    </location>
</feature>
<keyword evidence="6" id="KW-1185">Reference proteome</keyword>
<dbReference type="GO" id="GO:0016998">
    <property type="term" value="P:cell wall macromolecule catabolic process"/>
    <property type="evidence" value="ECO:0007669"/>
    <property type="project" value="InterPro"/>
</dbReference>
<evidence type="ECO:0000256" key="4">
    <source>
        <dbReference type="SAM" id="SignalP"/>
    </source>
</evidence>
<dbReference type="RefSeq" id="WP_198914543.1">
    <property type="nucleotide sequence ID" value="NZ_JAEKPD010000001.1"/>
</dbReference>
<gene>
    <name evidence="5" type="ORF">ILP92_01235</name>
</gene>
<evidence type="ECO:0000256" key="3">
    <source>
        <dbReference type="ARBA" id="ARBA00023295"/>
    </source>
</evidence>
<accession>A0A934IEZ0</accession>
<comment type="caution">
    <text evidence="5">The sequence shown here is derived from an EMBL/GenBank/DDBJ whole genome shotgun (WGS) entry which is preliminary data.</text>
</comment>
<dbReference type="CDD" id="cd06413">
    <property type="entry name" value="GH25_muramidase_1"/>
    <property type="match status" value="1"/>
</dbReference>
<evidence type="ECO:0000256" key="2">
    <source>
        <dbReference type="ARBA" id="ARBA00022801"/>
    </source>
</evidence>
<keyword evidence="4" id="KW-0732">Signal</keyword>
<sequence length="255" mass="28601">MRIWLAVVLSLILVASCGRSSAPPAQGPGTIYPSFKDFDPTEWSGRRPESYAIHGIDISRWQDGIDWPRARDAGISFAFIKATEGGDRVDPGFAGHWDGAARAGVRRGAYHFFYFCRPAEEQARWFIQNVPREADALPPVLDMEWNHLSPTCKTRPPAAQVQSEARKFIAILARHYGKRPIIYTTPDFYEQTGIGAVDATFWLRSVADHPTVVYPRQDWAFWQYTGTGEVPGISGKVDINAFRGGPDDWARFVRG</sequence>
<comment type="similarity">
    <text evidence="1">Belongs to the glycosyl hydrolase 25 family.</text>
</comment>
<dbReference type="PROSITE" id="PS51904">
    <property type="entry name" value="GLYCOSYL_HYDROL_F25_2"/>
    <property type="match status" value="1"/>
</dbReference>
<proteinExistence type="inferred from homology"/>
<name>A0A934IEZ0_9RHOB</name>
<evidence type="ECO:0000313" key="5">
    <source>
        <dbReference type="EMBL" id="MBJ3761375.1"/>
    </source>
</evidence>
<evidence type="ECO:0000313" key="6">
    <source>
        <dbReference type="Proteomes" id="UP000642488"/>
    </source>
</evidence>
<keyword evidence="3" id="KW-0326">Glycosidase</keyword>
<organism evidence="5 6">
    <name type="scientific">Palleronia pontilimi</name>
    <dbReference type="NCBI Taxonomy" id="1964209"/>
    <lineage>
        <taxon>Bacteria</taxon>
        <taxon>Pseudomonadati</taxon>
        <taxon>Pseudomonadota</taxon>
        <taxon>Alphaproteobacteria</taxon>
        <taxon>Rhodobacterales</taxon>
        <taxon>Roseobacteraceae</taxon>
        <taxon>Palleronia</taxon>
    </lineage>
</organism>
<dbReference type="SMART" id="SM00641">
    <property type="entry name" value="Glyco_25"/>
    <property type="match status" value="1"/>
</dbReference>
<dbReference type="InterPro" id="IPR017853">
    <property type="entry name" value="GH"/>
</dbReference>
<dbReference type="Proteomes" id="UP000642488">
    <property type="component" value="Unassembled WGS sequence"/>
</dbReference>
<evidence type="ECO:0000256" key="1">
    <source>
        <dbReference type="ARBA" id="ARBA00010646"/>
    </source>
</evidence>
<dbReference type="GO" id="GO:0003796">
    <property type="term" value="F:lysozyme activity"/>
    <property type="evidence" value="ECO:0007669"/>
    <property type="project" value="InterPro"/>
</dbReference>
<dbReference type="InterPro" id="IPR002053">
    <property type="entry name" value="Glyco_hydro_25"/>
</dbReference>
<feature type="chain" id="PRO_5036943811" evidence="4">
    <location>
        <begin position="22"/>
        <end position="255"/>
    </location>
</feature>
<dbReference type="PANTHER" id="PTHR34135">
    <property type="entry name" value="LYSOZYME"/>
    <property type="match status" value="1"/>
</dbReference>
<dbReference type="Gene3D" id="3.20.20.80">
    <property type="entry name" value="Glycosidases"/>
    <property type="match status" value="1"/>
</dbReference>
<dbReference type="PROSITE" id="PS51257">
    <property type="entry name" value="PROKAR_LIPOPROTEIN"/>
    <property type="match status" value="1"/>
</dbReference>